<keyword evidence="1" id="KW-0378">Hydrolase</keyword>
<feature type="transmembrane region" description="Helical" evidence="2">
    <location>
        <begin position="36"/>
        <end position="54"/>
    </location>
</feature>
<evidence type="ECO:0000259" key="3">
    <source>
        <dbReference type="Pfam" id="PF20434"/>
    </source>
</evidence>
<evidence type="ECO:0000313" key="4">
    <source>
        <dbReference type="EMBL" id="TDX01336.1"/>
    </source>
</evidence>
<keyword evidence="2" id="KW-0812">Transmembrane</keyword>
<comment type="caution">
    <text evidence="4">The sequence shown here is derived from an EMBL/GenBank/DDBJ whole genome shotgun (WGS) entry which is preliminary data.</text>
</comment>
<dbReference type="EMBL" id="SODV01000001">
    <property type="protein sequence ID" value="TDX01336.1"/>
    <property type="molecule type" value="Genomic_DNA"/>
</dbReference>
<feature type="domain" description="BD-FAE-like" evidence="3">
    <location>
        <begin position="142"/>
        <end position="338"/>
    </location>
</feature>
<dbReference type="RefSeq" id="WP_133993780.1">
    <property type="nucleotide sequence ID" value="NZ_SODV01000001.1"/>
</dbReference>
<organism evidence="4 5">
    <name type="scientific">Dinghuibacter silviterrae</name>
    <dbReference type="NCBI Taxonomy" id="1539049"/>
    <lineage>
        <taxon>Bacteria</taxon>
        <taxon>Pseudomonadati</taxon>
        <taxon>Bacteroidota</taxon>
        <taxon>Chitinophagia</taxon>
        <taxon>Chitinophagales</taxon>
        <taxon>Chitinophagaceae</taxon>
        <taxon>Dinghuibacter</taxon>
    </lineage>
</organism>
<dbReference type="InterPro" id="IPR050300">
    <property type="entry name" value="GDXG_lipolytic_enzyme"/>
</dbReference>
<reference evidence="4 5" key="1">
    <citation type="submission" date="2019-03" db="EMBL/GenBank/DDBJ databases">
        <title>Genomic Encyclopedia of Type Strains, Phase IV (KMG-IV): sequencing the most valuable type-strain genomes for metagenomic binning, comparative biology and taxonomic classification.</title>
        <authorList>
            <person name="Goeker M."/>
        </authorList>
    </citation>
    <scope>NUCLEOTIDE SEQUENCE [LARGE SCALE GENOMIC DNA]</scope>
    <source>
        <strain evidence="4 5">DSM 100059</strain>
    </source>
</reference>
<keyword evidence="2" id="KW-0472">Membrane</keyword>
<gene>
    <name evidence="4" type="ORF">EDB95_2369</name>
</gene>
<keyword evidence="2" id="KW-1133">Transmembrane helix</keyword>
<accession>A0A4R8DTU6</accession>
<evidence type="ECO:0000256" key="2">
    <source>
        <dbReference type="SAM" id="Phobius"/>
    </source>
</evidence>
<dbReference type="Gene3D" id="3.40.50.1820">
    <property type="entry name" value="alpha/beta hydrolase"/>
    <property type="match status" value="1"/>
</dbReference>
<dbReference type="InterPro" id="IPR049492">
    <property type="entry name" value="BD-FAE-like_dom"/>
</dbReference>
<dbReference type="SUPFAM" id="SSF53474">
    <property type="entry name" value="alpha/beta-Hydrolases"/>
    <property type="match status" value="1"/>
</dbReference>
<dbReference type="Proteomes" id="UP000294498">
    <property type="component" value="Unassembled WGS sequence"/>
</dbReference>
<evidence type="ECO:0000313" key="5">
    <source>
        <dbReference type="Proteomes" id="UP000294498"/>
    </source>
</evidence>
<dbReference type="OrthoDB" id="9777975at2"/>
<dbReference type="GO" id="GO:0016787">
    <property type="term" value="F:hydrolase activity"/>
    <property type="evidence" value="ECO:0007669"/>
    <property type="project" value="UniProtKB-KW"/>
</dbReference>
<dbReference type="Pfam" id="PF20434">
    <property type="entry name" value="BD-FAE"/>
    <property type="match status" value="1"/>
</dbReference>
<keyword evidence="5" id="KW-1185">Reference proteome</keyword>
<dbReference type="PANTHER" id="PTHR48081">
    <property type="entry name" value="AB HYDROLASE SUPERFAMILY PROTEIN C4A8.06C"/>
    <property type="match status" value="1"/>
</dbReference>
<evidence type="ECO:0000256" key="1">
    <source>
        <dbReference type="ARBA" id="ARBA00022801"/>
    </source>
</evidence>
<name>A0A4R8DTU6_9BACT</name>
<sequence length="382" mass="42127">MIRLVLLSLLTLTALLTVCKAPTYHLWLLAIGVTEFPWIPVGCIVLLLLAGYWLPARRWTGTWVGLVGLSLSLSPIIRAYTAAATLQYTLGQDEARERLPFRWTRMFRGSAAVPFTTVTYKDSLTMDVYPDDLPNGDIVHLTPRPCILVIHGGSWSGGSSRQLPELNWVLARQGYVVASMNYRLAPRFKNPAPIRDVASALAFLRAHAARWHIDTTRFVLLGRSAGAQIALMAAYTLPTGKDTRGRTAPGSGIRGVIDFYGPTDMVWGYSAPASRLVMDSRKVMEDYLGGSYQKVPEHYVASSPLEAVDPHAPPTLLIHGRNDVVVAYEHSVRLDAKLTALGVPHYFLSLPWATHAFDYTLNGPSGQLSTYAVEVFLDKVTH</sequence>
<proteinExistence type="predicted"/>
<protein>
    <submittedName>
        <fullName evidence="4">Acetyl esterase/lipase</fullName>
    </submittedName>
</protein>
<dbReference type="InterPro" id="IPR029058">
    <property type="entry name" value="AB_hydrolase_fold"/>
</dbReference>
<feature type="transmembrane region" description="Helical" evidence="2">
    <location>
        <begin position="61"/>
        <end position="80"/>
    </location>
</feature>
<dbReference type="AlphaFoldDB" id="A0A4R8DTU6"/>